<evidence type="ECO:0000313" key="2">
    <source>
        <dbReference type="EMBL" id="BES94693.1"/>
    </source>
</evidence>
<feature type="region of interest" description="Disordered" evidence="1">
    <location>
        <begin position="1"/>
        <end position="44"/>
    </location>
</feature>
<sequence length="92" mass="10517">MKLGAKSASGRKRIARGSLTQSRARDSPPRDSPSRSFARVPVRRKITRTRSPVFKFGLDLCEKRNPAMLNLGNIMANVREKTNIYRRMSSRR</sequence>
<dbReference type="Proteomes" id="UP001307889">
    <property type="component" value="Chromosome 5"/>
</dbReference>
<name>A0ABN7AR48_9HEMI</name>
<proteinExistence type="predicted"/>
<protein>
    <submittedName>
        <fullName evidence="2">Uncharacterized protein</fullName>
    </submittedName>
</protein>
<accession>A0ABN7AR48</accession>
<gene>
    <name evidence="2" type="ORF">NTJ_07502</name>
</gene>
<evidence type="ECO:0000256" key="1">
    <source>
        <dbReference type="SAM" id="MobiDB-lite"/>
    </source>
</evidence>
<feature type="compositionally biased region" description="Basic and acidic residues" evidence="1">
    <location>
        <begin position="23"/>
        <end position="33"/>
    </location>
</feature>
<evidence type="ECO:0000313" key="3">
    <source>
        <dbReference type="Proteomes" id="UP001307889"/>
    </source>
</evidence>
<keyword evidence="3" id="KW-1185">Reference proteome</keyword>
<dbReference type="EMBL" id="AP028913">
    <property type="protein sequence ID" value="BES94693.1"/>
    <property type="molecule type" value="Genomic_DNA"/>
</dbReference>
<reference evidence="2 3" key="1">
    <citation type="submission" date="2023-09" db="EMBL/GenBank/DDBJ databases">
        <title>Nesidiocoris tenuis whole genome shotgun sequence.</title>
        <authorList>
            <person name="Shibata T."/>
            <person name="Shimoda M."/>
            <person name="Kobayashi T."/>
            <person name="Uehara T."/>
        </authorList>
    </citation>
    <scope>NUCLEOTIDE SEQUENCE [LARGE SCALE GENOMIC DNA]</scope>
    <source>
        <strain evidence="2 3">Japan</strain>
    </source>
</reference>
<organism evidence="2 3">
    <name type="scientific">Nesidiocoris tenuis</name>
    <dbReference type="NCBI Taxonomy" id="355587"/>
    <lineage>
        <taxon>Eukaryota</taxon>
        <taxon>Metazoa</taxon>
        <taxon>Ecdysozoa</taxon>
        <taxon>Arthropoda</taxon>
        <taxon>Hexapoda</taxon>
        <taxon>Insecta</taxon>
        <taxon>Pterygota</taxon>
        <taxon>Neoptera</taxon>
        <taxon>Paraneoptera</taxon>
        <taxon>Hemiptera</taxon>
        <taxon>Heteroptera</taxon>
        <taxon>Panheteroptera</taxon>
        <taxon>Cimicomorpha</taxon>
        <taxon>Miridae</taxon>
        <taxon>Dicyphina</taxon>
        <taxon>Nesidiocoris</taxon>
    </lineage>
</organism>